<dbReference type="Proteomes" id="UP001057452">
    <property type="component" value="Chromosome 9"/>
</dbReference>
<name>A0ACB9X2C6_CHAAC</name>
<gene>
    <name evidence="1" type="ORF">KUCAC02_027971</name>
</gene>
<reference evidence="1" key="1">
    <citation type="submission" date="2022-05" db="EMBL/GenBank/DDBJ databases">
        <title>Chromosome-level genome of Chaenocephalus aceratus.</title>
        <authorList>
            <person name="Park H."/>
        </authorList>
    </citation>
    <scope>NUCLEOTIDE SEQUENCE</scope>
    <source>
        <strain evidence="1">KU_202001</strain>
    </source>
</reference>
<organism evidence="1 2">
    <name type="scientific">Chaenocephalus aceratus</name>
    <name type="common">Blackfin icefish</name>
    <name type="synonym">Chaenichthys aceratus</name>
    <dbReference type="NCBI Taxonomy" id="36190"/>
    <lineage>
        <taxon>Eukaryota</taxon>
        <taxon>Metazoa</taxon>
        <taxon>Chordata</taxon>
        <taxon>Craniata</taxon>
        <taxon>Vertebrata</taxon>
        <taxon>Euteleostomi</taxon>
        <taxon>Actinopterygii</taxon>
        <taxon>Neopterygii</taxon>
        <taxon>Teleostei</taxon>
        <taxon>Neoteleostei</taxon>
        <taxon>Acanthomorphata</taxon>
        <taxon>Eupercaria</taxon>
        <taxon>Perciformes</taxon>
        <taxon>Notothenioidei</taxon>
        <taxon>Channichthyidae</taxon>
        <taxon>Chaenocephalus</taxon>
    </lineage>
</organism>
<dbReference type="EMBL" id="CM043793">
    <property type="protein sequence ID" value="KAI4819971.1"/>
    <property type="molecule type" value="Genomic_DNA"/>
</dbReference>
<evidence type="ECO:0000313" key="2">
    <source>
        <dbReference type="Proteomes" id="UP001057452"/>
    </source>
</evidence>
<sequence length="112" mass="12529">MRSLILLLLLLLLSILSPGWSKSHLKLWNCIPFSSPIDSGAVSKTNGGFRKSILMKEKERGKESFCPKLQAVSAFLSLWHSVQTFPALSWTGALCRYEEVECVFVEIAEGKQ</sequence>
<accession>A0ACB9X2C6</accession>
<protein>
    <submittedName>
        <fullName evidence="1">Uncharacterized protein</fullName>
    </submittedName>
</protein>
<evidence type="ECO:0000313" key="1">
    <source>
        <dbReference type="EMBL" id="KAI4819971.1"/>
    </source>
</evidence>
<comment type="caution">
    <text evidence="1">The sequence shown here is derived from an EMBL/GenBank/DDBJ whole genome shotgun (WGS) entry which is preliminary data.</text>
</comment>
<keyword evidence="2" id="KW-1185">Reference proteome</keyword>
<proteinExistence type="predicted"/>